<dbReference type="EC" id="3.6.5.2" evidence="2"/>
<dbReference type="Pfam" id="PF00071">
    <property type="entry name" value="Ras"/>
    <property type="match status" value="1"/>
</dbReference>
<dbReference type="GO" id="GO:0003925">
    <property type="term" value="F:G protein activity"/>
    <property type="evidence" value="ECO:0007669"/>
    <property type="project" value="UniProtKB-EC"/>
</dbReference>
<comment type="caution">
    <text evidence="7">The sequence shown here is derived from an EMBL/GenBank/DDBJ whole genome shotgun (WGS) entry which is preliminary data.</text>
</comment>
<reference evidence="7" key="1">
    <citation type="submission" date="2021-02" db="EMBL/GenBank/DDBJ databases">
        <authorList>
            <person name="Nowell W R."/>
        </authorList>
    </citation>
    <scope>NUCLEOTIDE SEQUENCE</scope>
</reference>
<dbReference type="EMBL" id="CAJNOU010000286">
    <property type="protein sequence ID" value="CAF0945912.1"/>
    <property type="molecule type" value="Genomic_DNA"/>
</dbReference>
<organism evidence="7 8">
    <name type="scientific">Rotaria sordida</name>
    <dbReference type="NCBI Taxonomy" id="392033"/>
    <lineage>
        <taxon>Eukaryota</taxon>
        <taxon>Metazoa</taxon>
        <taxon>Spiralia</taxon>
        <taxon>Gnathifera</taxon>
        <taxon>Rotifera</taxon>
        <taxon>Eurotatoria</taxon>
        <taxon>Bdelloidea</taxon>
        <taxon>Philodinida</taxon>
        <taxon>Philodinidae</taxon>
        <taxon>Rotaria</taxon>
    </lineage>
</organism>
<gene>
    <name evidence="7" type="ORF">FNK824_LOCUS27873</name>
    <name evidence="6" type="ORF">SEV965_LOCUS7976</name>
</gene>
<dbReference type="GO" id="GO:0005525">
    <property type="term" value="F:GTP binding"/>
    <property type="evidence" value="ECO:0007669"/>
    <property type="project" value="InterPro"/>
</dbReference>
<evidence type="ECO:0000313" key="8">
    <source>
        <dbReference type="Proteomes" id="UP000663874"/>
    </source>
</evidence>
<feature type="compositionally biased region" description="Low complexity" evidence="5">
    <location>
        <begin position="295"/>
        <end position="312"/>
    </location>
</feature>
<sequence>MSKYKSINSSIKTHQSTASLPKEEVNVVLLGKQNVGKSALVVKYLTKRFICEYDPFLEDTYWKPDIVDQQEVLVKVMDTYGKDEKRLPYYLKWADAVLITYSITQQDSFEIALAYLDAITSYSKSLTVSTNELVLMLLGNKLDLERLRVIPKCEGEAIAAKFSCAFCETTAADDYEYVQHLFHRTVREVRKERERVVASNSIDEESSSTTTIIPMNSIVNFHCPSSSSSSNSSIHFTLSNETDKLSSLSNIPLPPPIPVNLIQKSTKLIKPNSQISMKSSSTTNLLLSPPIKAGSPTTTTTNNISASTTPNTKRSSSKTSVFYKIFK</sequence>
<comment type="similarity">
    <text evidence="1">Belongs to the small GTPase superfamily. Ras family.</text>
</comment>
<keyword evidence="3" id="KW-0378">Hydrolase</keyword>
<dbReference type="Proteomes" id="UP000663874">
    <property type="component" value="Unassembled WGS sequence"/>
</dbReference>
<feature type="region of interest" description="Disordered" evidence="5">
    <location>
        <begin position="286"/>
        <end position="327"/>
    </location>
</feature>
<dbReference type="PROSITE" id="PS51419">
    <property type="entry name" value="RAB"/>
    <property type="match status" value="1"/>
</dbReference>
<dbReference type="InterPro" id="IPR005225">
    <property type="entry name" value="Small_GTP-bd"/>
</dbReference>
<dbReference type="PROSITE" id="PS51421">
    <property type="entry name" value="RAS"/>
    <property type="match status" value="1"/>
</dbReference>
<dbReference type="InterPro" id="IPR001806">
    <property type="entry name" value="Small_GTPase"/>
</dbReference>
<dbReference type="Proteomes" id="UP000663889">
    <property type="component" value="Unassembled WGS sequence"/>
</dbReference>
<dbReference type="AlphaFoldDB" id="A0A819QWL8"/>
<dbReference type="InterPro" id="IPR051065">
    <property type="entry name" value="Ras-related_GTPase"/>
</dbReference>
<evidence type="ECO:0000313" key="6">
    <source>
        <dbReference type="EMBL" id="CAF0945912.1"/>
    </source>
</evidence>
<comment type="catalytic activity">
    <reaction evidence="4">
        <text>GTP + H2O = GDP + phosphate + H(+)</text>
        <dbReference type="Rhea" id="RHEA:19669"/>
        <dbReference type="ChEBI" id="CHEBI:15377"/>
        <dbReference type="ChEBI" id="CHEBI:15378"/>
        <dbReference type="ChEBI" id="CHEBI:37565"/>
        <dbReference type="ChEBI" id="CHEBI:43474"/>
        <dbReference type="ChEBI" id="CHEBI:58189"/>
        <dbReference type="EC" id="3.6.5.2"/>
    </reaction>
</comment>
<dbReference type="NCBIfam" id="TIGR00231">
    <property type="entry name" value="small_GTP"/>
    <property type="match status" value="1"/>
</dbReference>
<dbReference type="SMART" id="SM00175">
    <property type="entry name" value="RAB"/>
    <property type="match status" value="1"/>
</dbReference>
<dbReference type="SUPFAM" id="SSF52540">
    <property type="entry name" value="P-loop containing nucleoside triphosphate hydrolases"/>
    <property type="match status" value="1"/>
</dbReference>
<dbReference type="PANTHER" id="PTHR45704">
    <property type="entry name" value="RAS-LIKE FAMILY MEMBER 11"/>
    <property type="match status" value="1"/>
</dbReference>
<dbReference type="Gene3D" id="3.40.50.300">
    <property type="entry name" value="P-loop containing nucleotide triphosphate hydrolases"/>
    <property type="match status" value="1"/>
</dbReference>
<evidence type="ECO:0000256" key="3">
    <source>
        <dbReference type="ARBA" id="ARBA00022801"/>
    </source>
</evidence>
<evidence type="ECO:0000256" key="4">
    <source>
        <dbReference type="ARBA" id="ARBA00048098"/>
    </source>
</evidence>
<dbReference type="SMART" id="SM00174">
    <property type="entry name" value="RHO"/>
    <property type="match status" value="1"/>
</dbReference>
<evidence type="ECO:0000313" key="7">
    <source>
        <dbReference type="EMBL" id="CAF4035293.1"/>
    </source>
</evidence>
<name>A0A819QWL8_9BILA</name>
<accession>A0A819QWL8</accession>
<dbReference type="EMBL" id="CAJOBE010007411">
    <property type="protein sequence ID" value="CAF4035293.1"/>
    <property type="molecule type" value="Genomic_DNA"/>
</dbReference>
<evidence type="ECO:0000256" key="2">
    <source>
        <dbReference type="ARBA" id="ARBA00011984"/>
    </source>
</evidence>
<dbReference type="PRINTS" id="PR00449">
    <property type="entry name" value="RASTRNSFRMNG"/>
</dbReference>
<proteinExistence type="inferred from homology"/>
<evidence type="ECO:0000256" key="5">
    <source>
        <dbReference type="SAM" id="MobiDB-lite"/>
    </source>
</evidence>
<evidence type="ECO:0000256" key="1">
    <source>
        <dbReference type="ARBA" id="ARBA00008344"/>
    </source>
</evidence>
<dbReference type="SMART" id="SM00173">
    <property type="entry name" value="RAS"/>
    <property type="match status" value="1"/>
</dbReference>
<protein>
    <recommendedName>
        <fullName evidence="2">small monomeric GTPase</fullName>
        <ecNumber evidence="2">3.6.5.2</ecNumber>
    </recommendedName>
</protein>
<dbReference type="InterPro" id="IPR027417">
    <property type="entry name" value="P-loop_NTPase"/>
</dbReference>